<protein>
    <recommendedName>
        <fullName evidence="6">RING-type domain-containing protein</fullName>
    </recommendedName>
</protein>
<evidence type="ECO:0000313" key="7">
    <source>
        <dbReference type="EnsemblMetazoa" id="G25398.6:cds"/>
    </source>
</evidence>
<dbReference type="InterPro" id="IPR047153">
    <property type="entry name" value="TRIM45/56/19-like"/>
</dbReference>
<evidence type="ECO:0000256" key="2">
    <source>
        <dbReference type="ARBA" id="ARBA00022771"/>
    </source>
</evidence>
<evidence type="ECO:0000256" key="1">
    <source>
        <dbReference type="ARBA" id="ARBA00022723"/>
    </source>
</evidence>
<dbReference type="PROSITE" id="PS00518">
    <property type="entry name" value="ZF_RING_1"/>
    <property type="match status" value="1"/>
</dbReference>
<evidence type="ECO:0000259" key="6">
    <source>
        <dbReference type="PROSITE" id="PS50089"/>
    </source>
</evidence>
<dbReference type="InterPro" id="IPR011042">
    <property type="entry name" value="6-blade_b-propeller_TolB-like"/>
</dbReference>
<keyword evidence="1" id="KW-0479">Metal-binding</keyword>
<dbReference type="InterPro" id="IPR017907">
    <property type="entry name" value="Znf_RING_CS"/>
</dbReference>
<evidence type="ECO:0000256" key="5">
    <source>
        <dbReference type="SAM" id="MobiDB-lite"/>
    </source>
</evidence>
<name>A0A8W8L0T1_MAGGI</name>
<keyword evidence="8" id="KW-1185">Reference proteome</keyword>
<evidence type="ECO:0000256" key="3">
    <source>
        <dbReference type="ARBA" id="ARBA00022833"/>
    </source>
</evidence>
<dbReference type="Gene3D" id="3.30.40.10">
    <property type="entry name" value="Zinc/RING finger domain, C3HC4 (zinc finger)"/>
    <property type="match status" value="1"/>
</dbReference>
<proteinExistence type="predicted"/>
<feature type="domain" description="RING-type" evidence="6">
    <location>
        <begin position="58"/>
        <end position="101"/>
    </location>
</feature>
<accession>A0A8W8L0T1</accession>
<organism evidence="7 8">
    <name type="scientific">Magallana gigas</name>
    <name type="common">Pacific oyster</name>
    <name type="synonym">Crassostrea gigas</name>
    <dbReference type="NCBI Taxonomy" id="29159"/>
    <lineage>
        <taxon>Eukaryota</taxon>
        <taxon>Metazoa</taxon>
        <taxon>Spiralia</taxon>
        <taxon>Lophotrochozoa</taxon>
        <taxon>Mollusca</taxon>
        <taxon>Bivalvia</taxon>
        <taxon>Autobranchia</taxon>
        <taxon>Pteriomorphia</taxon>
        <taxon>Ostreida</taxon>
        <taxon>Ostreoidea</taxon>
        <taxon>Ostreidae</taxon>
        <taxon>Magallana</taxon>
    </lineage>
</organism>
<dbReference type="InterPro" id="IPR027370">
    <property type="entry name" value="Znf-RING_euk"/>
</dbReference>
<dbReference type="Pfam" id="PF13445">
    <property type="entry name" value="zf-RING_UBOX"/>
    <property type="match status" value="1"/>
</dbReference>
<dbReference type="GO" id="GO:0008270">
    <property type="term" value="F:zinc ion binding"/>
    <property type="evidence" value="ECO:0007669"/>
    <property type="project" value="UniProtKB-KW"/>
</dbReference>
<dbReference type="Gene3D" id="2.120.10.30">
    <property type="entry name" value="TolB, C-terminal domain"/>
    <property type="match status" value="1"/>
</dbReference>
<dbReference type="AlphaFoldDB" id="A0A8W8L0T1"/>
<dbReference type="SUPFAM" id="SSF57850">
    <property type="entry name" value="RING/U-box"/>
    <property type="match status" value="1"/>
</dbReference>
<feature type="compositionally biased region" description="Polar residues" evidence="5">
    <location>
        <begin position="23"/>
        <end position="33"/>
    </location>
</feature>
<feature type="compositionally biased region" description="Basic and acidic residues" evidence="5">
    <location>
        <begin position="7"/>
        <end position="21"/>
    </location>
</feature>
<sequence>MNSWFPKQEDSQQQKRVKEDTDYLSQQDSPTPESQKKISSSEMLESIMSDTDEDENVCAICWEAFTQPKFLRCRHTFCKSCLKGYLKKTENSTEIKCPICRGTQKLNKEGLDGLLDNYFAHRRLPDQPELLCCSVCFEEAILKTCLHCLEKHCPTCRQSHKLALKIAGESCEYDADSESDDDTPVDFDDKDLTDEPNVPFTVLMSGQVVKTQINVKLISAFKVKSMENSAEEDQNPPIYTIFPKGDNRFLIIINVGPEIVEYEPDGTEINRLTFSGSISDMRETANNRILFVHPKDPFVLEINGQNRITIFAQCKGCRPITLAPFQDGRIAVAGFVIPVEEKEEKEGEKAAMLIIYDKAGKMIRELTEGPDGPILRFPMGISVSSFNNNICIADQDSRCAIITDENCNLIKRYDAGRTFREFRFLWNPTEFAPIAVCNDPDGNFIVANTADGLLHVLDPNGTFLGYILTKDAEGFGHPAGIMMDDKNRIWLGDRLDGKIRIYEISSYKNSFDVRDSEQSPYHRFLQNR</sequence>
<dbReference type="SUPFAM" id="SSF101898">
    <property type="entry name" value="NHL repeat"/>
    <property type="match status" value="1"/>
</dbReference>
<keyword evidence="2 4" id="KW-0863">Zinc-finger</keyword>
<dbReference type="InterPro" id="IPR001841">
    <property type="entry name" value="Znf_RING"/>
</dbReference>
<dbReference type="Proteomes" id="UP000005408">
    <property type="component" value="Unassembled WGS sequence"/>
</dbReference>
<dbReference type="InterPro" id="IPR013083">
    <property type="entry name" value="Znf_RING/FYVE/PHD"/>
</dbReference>
<reference evidence="7" key="1">
    <citation type="submission" date="2022-08" db="UniProtKB">
        <authorList>
            <consortium name="EnsemblMetazoa"/>
        </authorList>
    </citation>
    <scope>IDENTIFICATION</scope>
    <source>
        <strain evidence="7">05x7-T-G4-1.051#20</strain>
    </source>
</reference>
<dbReference type="PANTHER" id="PTHR25462:SF296">
    <property type="entry name" value="MEIOTIC P26, ISOFORM F"/>
    <property type="match status" value="1"/>
</dbReference>
<evidence type="ECO:0000313" key="8">
    <source>
        <dbReference type="Proteomes" id="UP000005408"/>
    </source>
</evidence>
<feature type="region of interest" description="Disordered" evidence="5">
    <location>
        <begin position="1"/>
        <end position="41"/>
    </location>
</feature>
<dbReference type="PROSITE" id="PS50089">
    <property type="entry name" value="ZF_RING_2"/>
    <property type="match status" value="1"/>
</dbReference>
<keyword evidence="3" id="KW-0862">Zinc</keyword>
<dbReference type="SMART" id="SM00184">
    <property type="entry name" value="RING"/>
    <property type="match status" value="2"/>
</dbReference>
<dbReference type="EnsemblMetazoa" id="G25398.6">
    <property type="protein sequence ID" value="G25398.6:cds"/>
    <property type="gene ID" value="G25398"/>
</dbReference>
<dbReference type="PANTHER" id="PTHR25462">
    <property type="entry name" value="BONUS, ISOFORM C-RELATED"/>
    <property type="match status" value="1"/>
</dbReference>
<evidence type="ECO:0000256" key="4">
    <source>
        <dbReference type="PROSITE-ProRule" id="PRU00175"/>
    </source>
</evidence>